<gene>
    <name evidence="3" type="ORF">CASFOL_031615</name>
</gene>
<dbReference type="PANTHER" id="PTHR31672">
    <property type="entry name" value="BNACNNG10540D PROTEIN"/>
    <property type="match status" value="1"/>
</dbReference>
<feature type="domain" description="F-box" evidence="2">
    <location>
        <begin position="9"/>
        <end position="41"/>
    </location>
</feature>
<dbReference type="Gene3D" id="1.20.1280.50">
    <property type="match status" value="1"/>
</dbReference>
<reference evidence="4" key="1">
    <citation type="journal article" date="2024" name="IScience">
        <title>Strigolactones Initiate the Formation of Haustorium-like Structures in Castilleja.</title>
        <authorList>
            <person name="Buerger M."/>
            <person name="Peterson D."/>
            <person name="Chory J."/>
        </authorList>
    </citation>
    <scope>NUCLEOTIDE SEQUENCE [LARGE SCALE GENOMIC DNA]</scope>
</reference>
<evidence type="ECO:0000256" key="1">
    <source>
        <dbReference type="SAM" id="MobiDB-lite"/>
    </source>
</evidence>
<protein>
    <recommendedName>
        <fullName evidence="2">F-box domain-containing protein</fullName>
    </recommendedName>
</protein>
<evidence type="ECO:0000313" key="3">
    <source>
        <dbReference type="EMBL" id="KAL3624947.1"/>
    </source>
</evidence>
<evidence type="ECO:0000259" key="2">
    <source>
        <dbReference type="Pfam" id="PF00646"/>
    </source>
</evidence>
<organism evidence="3 4">
    <name type="scientific">Castilleja foliolosa</name>
    <dbReference type="NCBI Taxonomy" id="1961234"/>
    <lineage>
        <taxon>Eukaryota</taxon>
        <taxon>Viridiplantae</taxon>
        <taxon>Streptophyta</taxon>
        <taxon>Embryophyta</taxon>
        <taxon>Tracheophyta</taxon>
        <taxon>Spermatophyta</taxon>
        <taxon>Magnoliopsida</taxon>
        <taxon>eudicotyledons</taxon>
        <taxon>Gunneridae</taxon>
        <taxon>Pentapetalae</taxon>
        <taxon>asterids</taxon>
        <taxon>lamiids</taxon>
        <taxon>Lamiales</taxon>
        <taxon>Orobanchaceae</taxon>
        <taxon>Pedicularideae</taxon>
        <taxon>Castillejinae</taxon>
        <taxon>Castilleja</taxon>
    </lineage>
</organism>
<proteinExistence type="predicted"/>
<feature type="region of interest" description="Disordered" evidence="1">
    <location>
        <begin position="449"/>
        <end position="472"/>
    </location>
</feature>
<sequence length="576" mass="65526">MEILENEWLLMEILVRLPAEDLTRYKLVCKDWRDLIESPNFVSAHLNHSKRNPSRHHILFKGDTFHPFSSAIRFCSSNVIIVGSINGLICFAGKGTTKDIESPDDIWILNPITGNAIKLPFPDSPVDITGCDSVTFAFWCDSVTGAYKIVKITSIYDQNSQKLSIFSRPVVSNSVELWDSSYPDIWGKIPMNFDRCFHHASGWVTRCDAVIGMHCYWIMSYSEGLGAFILSFNMKTLVLEQISLPDISIPDKTLHKYLADDYKANFFGANWNGNFALVGKGKTRAGIHYYNVWKLEVCGVWNQKYCLHLDFGISRFINCIDATLVLERYGGGVVFYNTVNQKCFMLGKNGFYEMETPSDDMANVDHELYDMWLSLVAEGSSDSAEDYPYSFNEFRISWLGLDMQSSDDEIDNDLANTYAVSVDDFVGSLLTIDGFKPINHENLLFIRPSESVGNTNPNQNDEQVEAEQGEEEQDCSYRKDYWSIALKWGTSILDNLLHWEESKLLPSFPETGFRLDTALSGFGILCMPASKLAYKGVGDIRLGEAFYLWKGLEWNLTRQDLQCVSFSFFLFCKFSK</sequence>
<feature type="compositionally biased region" description="Polar residues" evidence="1">
    <location>
        <begin position="451"/>
        <end position="461"/>
    </location>
</feature>
<dbReference type="EMBL" id="JAVIJP010000053">
    <property type="protein sequence ID" value="KAL3624947.1"/>
    <property type="molecule type" value="Genomic_DNA"/>
</dbReference>
<feature type="compositionally biased region" description="Acidic residues" evidence="1">
    <location>
        <begin position="462"/>
        <end position="472"/>
    </location>
</feature>
<name>A0ABD3C860_9LAMI</name>
<dbReference type="Pfam" id="PF00646">
    <property type="entry name" value="F-box"/>
    <property type="match status" value="1"/>
</dbReference>
<dbReference type="AlphaFoldDB" id="A0ABD3C860"/>
<dbReference type="InterPro" id="IPR050796">
    <property type="entry name" value="SCF_F-box_component"/>
</dbReference>
<keyword evidence="4" id="KW-1185">Reference proteome</keyword>
<evidence type="ECO:0000313" key="4">
    <source>
        <dbReference type="Proteomes" id="UP001632038"/>
    </source>
</evidence>
<dbReference type="CDD" id="cd22157">
    <property type="entry name" value="F-box_AtFBW1-like"/>
    <property type="match status" value="1"/>
</dbReference>
<dbReference type="PANTHER" id="PTHR31672:SF13">
    <property type="entry name" value="F-BOX PROTEIN CPR30-LIKE"/>
    <property type="match status" value="1"/>
</dbReference>
<comment type="caution">
    <text evidence="3">The sequence shown here is derived from an EMBL/GenBank/DDBJ whole genome shotgun (WGS) entry which is preliminary data.</text>
</comment>
<dbReference type="Proteomes" id="UP001632038">
    <property type="component" value="Unassembled WGS sequence"/>
</dbReference>
<dbReference type="InterPro" id="IPR036047">
    <property type="entry name" value="F-box-like_dom_sf"/>
</dbReference>
<accession>A0ABD3C860</accession>
<dbReference type="SUPFAM" id="SSF81383">
    <property type="entry name" value="F-box domain"/>
    <property type="match status" value="1"/>
</dbReference>
<dbReference type="InterPro" id="IPR001810">
    <property type="entry name" value="F-box_dom"/>
</dbReference>